<feature type="transmembrane region" description="Helical" evidence="1">
    <location>
        <begin position="138"/>
        <end position="162"/>
    </location>
</feature>
<evidence type="ECO:0000313" key="2">
    <source>
        <dbReference type="EMBL" id="KAF6164022.1"/>
    </source>
</evidence>
<evidence type="ECO:0000256" key="1">
    <source>
        <dbReference type="SAM" id="Phobius"/>
    </source>
</evidence>
<dbReference type="PANTHER" id="PTHR36029">
    <property type="entry name" value="TSET COMPLEX MEMBER TSTA"/>
    <property type="match status" value="1"/>
</dbReference>
<dbReference type="AlphaFoldDB" id="A0A7J7NAK4"/>
<keyword evidence="1" id="KW-0472">Membrane</keyword>
<name>A0A7J7NAK4_9MAGN</name>
<dbReference type="InterPro" id="IPR011989">
    <property type="entry name" value="ARM-like"/>
</dbReference>
<keyword evidence="1" id="KW-0812">Transmembrane</keyword>
<protein>
    <submittedName>
        <fullName evidence="2">Uncharacterized protein</fullName>
    </submittedName>
</protein>
<dbReference type="OrthoDB" id="1725789at2759"/>
<keyword evidence="3" id="KW-1185">Reference proteome</keyword>
<dbReference type="GO" id="GO:0006897">
    <property type="term" value="P:endocytosis"/>
    <property type="evidence" value="ECO:0007669"/>
    <property type="project" value="InterPro"/>
</dbReference>
<reference evidence="2 3" key="1">
    <citation type="journal article" date="2020" name="IScience">
        <title>Genome Sequencing of the Endangered Kingdonia uniflora (Circaeasteraceae, Ranunculales) Reveals Potential Mechanisms of Evolutionary Specialization.</title>
        <authorList>
            <person name="Sun Y."/>
            <person name="Deng T."/>
            <person name="Zhang A."/>
            <person name="Moore M.J."/>
            <person name="Landis J.B."/>
            <person name="Lin N."/>
            <person name="Zhang H."/>
            <person name="Zhang X."/>
            <person name="Huang J."/>
            <person name="Zhang X."/>
            <person name="Sun H."/>
            <person name="Wang H."/>
        </authorList>
    </citation>
    <scope>NUCLEOTIDE SEQUENCE [LARGE SCALE GENOMIC DNA]</scope>
    <source>
        <strain evidence="2">TB1705</strain>
        <tissue evidence="2">Leaf</tissue>
    </source>
</reference>
<proteinExistence type="predicted"/>
<accession>A0A7J7NAK4</accession>
<dbReference type="PANTHER" id="PTHR36029:SF1">
    <property type="entry name" value="PROTEIN TPLATE"/>
    <property type="match status" value="1"/>
</dbReference>
<feature type="transmembrane region" description="Helical" evidence="1">
    <location>
        <begin position="214"/>
        <end position="233"/>
    </location>
</feature>
<dbReference type="Gene3D" id="1.25.10.10">
    <property type="entry name" value="Leucine-rich Repeat Variant"/>
    <property type="match status" value="1"/>
</dbReference>
<evidence type="ECO:0000313" key="3">
    <source>
        <dbReference type="Proteomes" id="UP000541444"/>
    </source>
</evidence>
<gene>
    <name evidence="2" type="ORF">GIB67_028726</name>
</gene>
<comment type="caution">
    <text evidence="2">The sequence shown here is derived from an EMBL/GenBank/DDBJ whole genome shotgun (WGS) entry which is preliminary data.</text>
</comment>
<dbReference type="EMBL" id="JACGCM010000944">
    <property type="protein sequence ID" value="KAF6164022.1"/>
    <property type="molecule type" value="Genomic_DNA"/>
</dbReference>
<organism evidence="2 3">
    <name type="scientific">Kingdonia uniflora</name>
    <dbReference type="NCBI Taxonomy" id="39325"/>
    <lineage>
        <taxon>Eukaryota</taxon>
        <taxon>Viridiplantae</taxon>
        <taxon>Streptophyta</taxon>
        <taxon>Embryophyta</taxon>
        <taxon>Tracheophyta</taxon>
        <taxon>Spermatophyta</taxon>
        <taxon>Magnoliopsida</taxon>
        <taxon>Ranunculales</taxon>
        <taxon>Circaeasteraceae</taxon>
        <taxon>Kingdonia</taxon>
    </lineage>
</organism>
<dbReference type="Proteomes" id="UP000541444">
    <property type="component" value="Unassembled WGS sequence"/>
</dbReference>
<sequence length="234" mass="26350">MSQIIKKPSGLGLVKRGDPFSHHKLTALFYEASAPQDRKLEGLVQKAIQELWMLNPSMMIFDASEVSRNVDLGDETTTMMCKFVVRASDASIIKEMESDLQGWLEYISDGDVEYMPEGEVKFVVAYIKLLESTPKNRAALLMALVNVNGIYSSVNLIMQVYMDYWNCLVTELFQASHSIGRLQMPLLSGTVDGLGSQIVNRQQLYSTPMSKLRMLMISFGLQLFFNIVVKVVTM</sequence>
<keyword evidence="1" id="KW-1133">Transmembrane helix</keyword>
<dbReference type="InterPro" id="IPR037501">
    <property type="entry name" value="TPLATE"/>
</dbReference>